<dbReference type="Gene3D" id="1.10.8.10">
    <property type="entry name" value="DNA helicase RuvA subunit, C-terminal domain"/>
    <property type="match status" value="1"/>
</dbReference>
<evidence type="ECO:0000313" key="3">
    <source>
        <dbReference type="EMBL" id="CAK9196471.1"/>
    </source>
</evidence>
<feature type="compositionally biased region" description="Basic and acidic residues" evidence="1">
    <location>
        <begin position="15"/>
        <end position="27"/>
    </location>
</feature>
<accession>A0ABP0TH21</accession>
<feature type="region of interest" description="Disordered" evidence="1">
    <location>
        <begin position="553"/>
        <end position="577"/>
    </location>
</feature>
<proteinExistence type="predicted"/>
<dbReference type="Proteomes" id="UP001497512">
    <property type="component" value="Chromosome 11"/>
</dbReference>
<gene>
    <name evidence="3" type="ORF">CSSPTR1EN2_LOCUS3490</name>
</gene>
<dbReference type="InterPro" id="IPR009060">
    <property type="entry name" value="UBA-like_sf"/>
</dbReference>
<feature type="compositionally biased region" description="Basic and acidic residues" evidence="1">
    <location>
        <begin position="431"/>
        <end position="444"/>
    </location>
</feature>
<feature type="region of interest" description="Disordered" evidence="1">
    <location>
        <begin position="65"/>
        <end position="158"/>
    </location>
</feature>
<dbReference type="PANTHER" id="PTHR35294:SF1">
    <property type="entry name" value="OS05G0409000 PROTEIN"/>
    <property type="match status" value="1"/>
</dbReference>
<feature type="region of interest" description="Disordered" evidence="1">
    <location>
        <begin position="332"/>
        <end position="366"/>
    </location>
</feature>
<feature type="domain" description="UBA" evidence="2">
    <location>
        <begin position="166"/>
        <end position="206"/>
    </location>
</feature>
<feature type="compositionally biased region" description="Low complexity" evidence="1">
    <location>
        <begin position="119"/>
        <end position="128"/>
    </location>
</feature>
<feature type="region of interest" description="Disordered" evidence="1">
    <location>
        <begin position="423"/>
        <end position="455"/>
    </location>
</feature>
<dbReference type="SUPFAM" id="SSF46934">
    <property type="entry name" value="UBA-like"/>
    <property type="match status" value="1"/>
</dbReference>
<feature type="compositionally biased region" description="Basic and acidic residues" evidence="1">
    <location>
        <begin position="130"/>
        <end position="139"/>
    </location>
</feature>
<dbReference type="SMART" id="SM00165">
    <property type="entry name" value="UBA"/>
    <property type="match status" value="2"/>
</dbReference>
<sequence length="722" mass="77994">MPPRAKQRSTPPAEKVGEKPPAKEWKASSRHASGVGGVPAHAYNPTSGTFHMLDAVALDTGVPNPNTKFRSVDDNDDTSNTVSTNSMEYDSTSNNGSYSGESEDQQQVLGKDKNGVGKLGKPPGLVGPSLDKRDKIRWKNEKKHQRQKERRAKDLRDRATNHLMSRKLENLTQQLVAMGFSAEHATMAFIRNEGHIERSVAWLLEGGDSTQKEDLNVEGNLKIDIGDELARMAELEEQYKYSRPEIDRAVIACEGDLERATEWLRSQHPQPHLVPVDDSSIGFGRATELSHDPMKKQAPNVTSPAPPPQHLNSTSTKSTSLYQGLMQDRRDERELNPPQGTSQGHNLVSGRPLLQPSPEGTRASPLVEIPSSTGVTDWQRFLHPVSGRLPNHGFRAYPFSPPTPSHLPSSSLPYRVDSRNPILSQSGSSFLDRDSDHITGHLTERGPVLPHSPVMTPHSGVSVSANAPSFSPSFLLSNWKGSIADGSPPSRVLPHNNLQGNMQTTLYTDNSSRNMMNVGRYGLEASPGSYRPFQPTQPNPMSTSWHTDRMAFGPVEAPLSPHSSTSNTPSYSKSSQPLTSGFLTGWGSQLSGTQVDWTMGAAGSCDYKTIDWSMTTSSPASSPAGVSGISSSLATILNLSEPGQSGRQSSEDGNPYPFPRGGSFPGEAGNCYKLWSGPKLQGGSPALGLKEKSQGESGSSSGLGGHEWTSPFGGKNLYTLPA</sequence>
<organism evidence="3 4">
    <name type="scientific">Sphagnum troendelagicum</name>
    <dbReference type="NCBI Taxonomy" id="128251"/>
    <lineage>
        <taxon>Eukaryota</taxon>
        <taxon>Viridiplantae</taxon>
        <taxon>Streptophyta</taxon>
        <taxon>Embryophyta</taxon>
        <taxon>Bryophyta</taxon>
        <taxon>Sphagnophytina</taxon>
        <taxon>Sphagnopsida</taxon>
        <taxon>Sphagnales</taxon>
        <taxon>Sphagnaceae</taxon>
        <taxon>Sphagnum</taxon>
    </lineage>
</organism>
<feature type="region of interest" description="Disordered" evidence="1">
    <location>
        <begin position="291"/>
        <end position="320"/>
    </location>
</feature>
<feature type="region of interest" description="Disordered" evidence="1">
    <location>
        <begin position="683"/>
        <end position="722"/>
    </location>
</feature>
<dbReference type="PROSITE" id="PS50030">
    <property type="entry name" value="UBA"/>
    <property type="match status" value="1"/>
</dbReference>
<feature type="compositionally biased region" description="Polar residues" evidence="1">
    <location>
        <begin position="310"/>
        <end position="320"/>
    </location>
</feature>
<evidence type="ECO:0000259" key="2">
    <source>
        <dbReference type="PROSITE" id="PS50030"/>
    </source>
</evidence>
<dbReference type="PANTHER" id="PTHR35294">
    <property type="entry name" value="UBIQUITIN-ASSOCIATED/TRANSLATION ELONGATION FACTOR EF1B PROTEIN"/>
    <property type="match status" value="1"/>
</dbReference>
<feature type="region of interest" description="Disordered" evidence="1">
    <location>
        <begin position="640"/>
        <end position="662"/>
    </location>
</feature>
<feature type="compositionally biased region" description="Polar residues" evidence="1">
    <location>
        <begin position="87"/>
        <end position="108"/>
    </location>
</feature>
<feature type="compositionally biased region" description="Polar residues" evidence="1">
    <location>
        <begin position="640"/>
        <end position="652"/>
    </location>
</feature>
<name>A0ABP0TH21_9BRYO</name>
<keyword evidence="4" id="KW-1185">Reference proteome</keyword>
<dbReference type="EMBL" id="OZ019903">
    <property type="protein sequence ID" value="CAK9196471.1"/>
    <property type="molecule type" value="Genomic_DNA"/>
</dbReference>
<feature type="compositionally biased region" description="Low complexity" evidence="1">
    <location>
        <begin position="558"/>
        <end position="577"/>
    </location>
</feature>
<dbReference type="InterPro" id="IPR015940">
    <property type="entry name" value="UBA"/>
</dbReference>
<evidence type="ECO:0000256" key="1">
    <source>
        <dbReference type="SAM" id="MobiDB-lite"/>
    </source>
</evidence>
<reference evidence="3" key="1">
    <citation type="submission" date="2024-02" db="EMBL/GenBank/DDBJ databases">
        <authorList>
            <consortium name="ELIXIR-Norway"/>
            <consortium name="Elixir Norway"/>
        </authorList>
    </citation>
    <scope>NUCLEOTIDE SEQUENCE</scope>
</reference>
<feature type="compositionally biased region" description="Basic residues" evidence="1">
    <location>
        <begin position="140"/>
        <end position="150"/>
    </location>
</feature>
<feature type="region of interest" description="Disordered" evidence="1">
    <location>
        <begin position="1"/>
        <end position="40"/>
    </location>
</feature>
<protein>
    <recommendedName>
        <fullName evidence="2">UBA domain-containing protein</fullName>
    </recommendedName>
</protein>
<evidence type="ECO:0000313" key="4">
    <source>
        <dbReference type="Proteomes" id="UP001497512"/>
    </source>
</evidence>